<gene>
    <name evidence="1" type="ORF">HU200_016390</name>
</gene>
<accession>A0A835F847</accession>
<name>A0A835F847_9POAL</name>
<dbReference type="PANTHER" id="PTHR33377">
    <property type="entry name" value="OS10G0134700 PROTEIN-RELATED"/>
    <property type="match status" value="1"/>
</dbReference>
<dbReference type="InterPro" id="IPR013181">
    <property type="entry name" value="DUF1719"/>
</dbReference>
<proteinExistence type="predicted"/>
<reference evidence="1" key="1">
    <citation type="submission" date="2020-07" db="EMBL/GenBank/DDBJ databases">
        <title>Genome sequence and genetic diversity analysis of an under-domesticated orphan crop, white fonio (Digitaria exilis).</title>
        <authorList>
            <person name="Bennetzen J.L."/>
            <person name="Chen S."/>
            <person name="Ma X."/>
            <person name="Wang X."/>
            <person name="Yssel A.E.J."/>
            <person name="Chaluvadi S.R."/>
            <person name="Johnson M."/>
            <person name="Gangashetty P."/>
            <person name="Hamidou F."/>
            <person name="Sanogo M.D."/>
            <person name="Zwaenepoel A."/>
            <person name="Wallace J."/>
            <person name="Van De Peer Y."/>
            <person name="Van Deynze A."/>
        </authorList>
    </citation>
    <scope>NUCLEOTIDE SEQUENCE</scope>
    <source>
        <tissue evidence="1">Leaves</tissue>
    </source>
</reference>
<dbReference type="SMART" id="SM01157">
    <property type="entry name" value="DUF1719"/>
    <property type="match status" value="1"/>
</dbReference>
<dbReference type="PANTHER" id="PTHR33377:SF95">
    <property type="entry name" value="EXPRESSED PROTEIN"/>
    <property type="match status" value="1"/>
</dbReference>
<dbReference type="AlphaFoldDB" id="A0A835F847"/>
<dbReference type="Proteomes" id="UP000636709">
    <property type="component" value="Unassembled WGS sequence"/>
</dbReference>
<dbReference type="Pfam" id="PF08224">
    <property type="entry name" value="DUF1719"/>
    <property type="match status" value="1"/>
</dbReference>
<sequence length="478" mass="54663">MAEMVASAVAGETVSRIISSLIDKDDDKSAENMERLKIAHIKMESVLHVTDKWQITDVPLLRWRSKLKRAAQECGDELQRCKQRVIEGQEIRQRVSQSSFPKQIAYATKSFISSITGSSNDESRCSSTDVVRRFFVEFGGTPRKYMFFNHIISNLLRGKSLMYQALQGSIIYYFVIRPMSSPERGVEAMVAFVCQDFKEPMKAFRLGVMLRLYESTDVFGVISKCMHSVAPDFKFAAEGVKRELTLLPTQDFSWTTQDHCRESAYWVNAHNTLTQRFRPDPLCCHQHEQNLSISSRTNSTAASSSRPLSSSFPEEVTVFLQCHVLLPDEHKYTGSCATEHKRSSSVKSDMPPLKLEDIETESESYALEVIDEEVQEIVHRNACLQDIDEKLLPKAIDYLYQNKESKMYQVCLKSRHGTANLFVEKTSALQTRASRSRIWDKRVVQQRDNYKIGRWKEASNDLSKFWVVHSSDKITGSA</sequence>
<dbReference type="OrthoDB" id="584137at2759"/>
<comment type="caution">
    <text evidence="1">The sequence shown here is derived from an EMBL/GenBank/DDBJ whole genome shotgun (WGS) entry which is preliminary data.</text>
</comment>
<organism evidence="1 2">
    <name type="scientific">Digitaria exilis</name>
    <dbReference type="NCBI Taxonomy" id="1010633"/>
    <lineage>
        <taxon>Eukaryota</taxon>
        <taxon>Viridiplantae</taxon>
        <taxon>Streptophyta</taxon>
        <taxon>Embryophyta</taxon>
        <taxon>Tracheophyta</taxon>
        <taxon>Spermatophyta</taxon>
        <taxon>Magnoliopsida</taxon>
        <taxon>Liliopsida</taxon>
        <taxon>Poales</taxon>
        <taxon>Poaceae</taxon>
        <taxon>PACMAD clade</taxon>
        <taxon>Panicoideae</taxon>
        <taxon>Panicodae</taxon>
        <taxon>Paniceae</taxon>
        <taxon>Anthephorinae</taxon>
        <taxon>Digitaria</taxon>
    </lineage>
</organism>
<keyword evidence="2" id="KW-1185">Reference proteome</keyword>
<evidence type="ECO:0000313" key="1">
    <source>
        <dbReference type="EMBL" id="KAF8731335.1"/>
    </source>
</evidence>
<dbReference type="EMBL" id="JACEFO010001608">
    <property type="protein sequence ID" value="KAF8731335.1"/>
    <property type="molecule type" value="Genomic_DNA"/>
</dbReference>
<evidence type="ECO:0000313" key="2">
    <source>
        <dbReference type="Proteomes" id="UP000636709"/>
    </source>
</evidence>
<protein>
    <submittedName>
        <fullName evidence="1">Uncharacterized protein</fullName>
    </submittedName>
</protein>